<evidence type="ECO:0000313" key="7">
    <source>
        <dbReference type="EMBL" id="KAJ5200728.1"/>
    </source>
</evidence>
<feature type="region of interest" description="Disordered" evidence="5">
    <location>
        <begin position="48"/>
        <end position="76"/>
    </location>
</feature>
<reference evidence="7" key="2">
    <citation type="journal article" date="2023" name="IMA Fungus">
        <title>Comparative genomic study of the Penicillium genus elucidates a diverse pangenome and 15 lateral gene transfer events.</title>
        <authorList>
            <person name="Petersen C."/>
            <person name="Sorensen T."/>
            <person name="Nielsen M.R."/>
            <person name="Sondergaard T.E."/>
            <person name="Sorensen J.L."/>
            <person name="Fitzpatrick D.A."/>
            <person name="Frisvad J.C."/>
            <person name="Nielsen K.L."/>
        </authorList>
    </citation>
    <scope>NUCLEOTIDE SEQUENCE</scope>
    <source>
        <strain evidence="7">IBT 16849</strain>
    </source>
</reference>
<proteinExistence type="predicted"/>
<gene>
    <name evidence="7" type="ORF">N7472_005932</name>
</gene>
<dbReference type="GO" id="GO:0005886">
    <property type="term" value="C:plasma membrane"/>
    <property type="evidence" value="ECO:0007669"/>
    <property type="project" value="TreeGrafter"/>
</dbReference>
<evidence type="ECO:0000256" key="6">
    <source>
        <dbReference type="SAM" id="Phobius"/>
    </source>
</evidence>
<comment type="caution">
    <text evidence="7">The sequence shown here is derived from an EMBL/GenBank/DDBJ whole genome shotgun (WGS) entry which is preliminary data.</text>
</comment>
<keyword evidence="4 6" id="KW-0472">Membrane</keyword>
<accession>A0A9W9MG81</accession>
<sequence length="278" mass="30532">MAVGGNRRLCFWVAFAVESVLLVYFCLFFEETKYIPHIEARILDASPERPSSAKKKDSSSASEDVEPITPQVTNTTHGNNPEIPLLACTWNSFLILFHFPAVMYTALTYAFCLCWVSAQGSLVSIVFTQPPYNFGELWIIMFGVTASKGMHWIYLSVGGGFGLGAVSDVALCLLIDSYQAITGEAFIGVAFTRNLFSIGVSFAIVPWMDAQGVQNMCIVMGVWATAMGFIHVSLIIWGKKIREKTANKYQEMARESTVSALTALSKRVQVLAGRGPVL</sequence>
<feature type="transmembrane region" description="Helical" evidence="6">
    <location>
        <begin position="186"/>
        <end position="207"/>
    </location>
</feature>
<dbReference type="SUPFAM" id="SSF103473">
    <property type="entry name" value="MFS general substrate transporter"/>
    <property type="match status" value="1"/>
</dbReference>
<dbReference type="GO" id="GO:0022857">
    <property type="term" value="F:transmembrane transporter activity"/>
    <property type="evidence" value="ECO:0007669"/>
    <property type="project" value="TreeGrafter"/>
</dbReference>
<evidence type="ECO:0000256" key="5">
    <source>
        <dbReference type="SAM" id="MobiDB-lite"/>
    </source>
</evidence>
<evidence type="ECO:0000313" key="8">
    <source>
        <dbReference type="Proteomes" id="UP001150879"/>
    </source>
</evidence>
<dbReference type="PANTHER" id="PTHR23502:SF50">
    <property type="entry name" value="TRANSPORTER, PUTATIVE (AFU_ORTHOLOGUE AFUA_5G00430)-RELATED"/>
    <property type="match status" value="1"/>
</dbReference>
<feature type="transmembrane region" description="Helical" evidence="6">
    <location>
        <begin position="9"/>
        <end position="30"/>
    </location>
</feature>
<name>A0A9W9MG81_9EURO</name>
<dbReference type="Proteomes" id="UP001150879">
    <property type="component" value="Unassembled WGS sequence"/>
</dbReference>
<feature type="transmembrane region" description="Helical" evidence="6">
    <location>
        <begin position="213"/>
        <end position="238"/>
    </location>
</feature>
<dbReference type="EMBL" id="JAPQKP010000003">
    <property type="protein sequence ID" value="KAJ5200728.1"/>
    <property type="molecule type" value="Genomic_DNA"/>
</dbReference>
<evidence type="ECO:0000256" key="3">
    <source>
        <dbReference type="ARBA" id="ARBA00022989"/>
    </source>
</evidence>
<dbReference type="InterPro" id="IPR036259">
    <property type="entry name" value="MFS_trans_sf"/>
</dbReference>
<evidence type="ECO:0000256" key="2">
    <source>
        <dbReference type="ARBA" id="ARBA00022692"/>
    </source>
</evidence>
<organism evidence="7 8">
    <name type="scientific">Penicillium cf. griseofulvum</name>
    <dbReference type="NCBI Taxonomy" id="2972120"/>
    <lineage>
        <taxon>Eukaryota</taxon>
        <taxon>Fungi</taxon>
        <taxon>Dikarya</taxon>
        <taxon>Ascomycota</taxon>
        <taxon>Pezizomycotina</taxon>
        <taxon>Eurotiomycetes</taxon>
        <taxon>Eurotiomycetidae</taxon>
        <taxon>Eurotiales</taxon>
        <taxon>Aspergillaceae</taxon>
        <taxon>Penicillium</taxon>
    </lineage>
</organism>
<comment type="subcellular location">
    <subcellularLocation>
        <location evidence="1">Membrane</location>
        <topology evidence="1">Multi-pass membrane protein</topology>
    </subcellularLocation>
</comment>
<keyword evidence="3 6" id="KW-1133">Transmembrane helix</keyword>
<feature type="transmembrane region" description="Helical" evidence="6">
    <location>
        <begin position="152"/>
        <end position="174"/>
    </location>
</feature>
<keyword evidence="2 6" id="KW-0812">Transmembrane</keyword>
<dbReference type="OrthoDB" id="5215911at2759"/>
<feature type="transmembrane region" description="Helical" evidence="6">
    <location>
        <begin position="109"/>
        <end position="132"/>
    </location>
</feature>
<evidence type="ECO:0008006" key="9">
    <source>
        <dbReference type="Google" id="ProtNLM"/>
    </source>
</evidence>
<reference evidence="7" key="1">
    <citation type="submission" date="2022-11" db="EMBL/GenBank/DDBJ databases">
        <authorList>
            <person name="Petersen C."/>
        </authorList>
    </citation>
    <scope>NUCLEOTIDE SEQUENCE</scope>
    <source>
        <strain evidence="7">IBT 16849</strain>
    </source>
</reference>
<protein>
    <recommendedName>
        <fullName evidence="9">Major facilitator superfamily (MFS) profile domain-containing protein</fullName>
    </recommendedName>
</protein>
<evidence type="ECO:0000256" key="1">
    <source>
        <dbReference type="ARBA" id="ARBA00004141"/>
    </source>
</evidence>
<dbReference type="AlphaFoldDB" id="A0A9W9MG81"/>
<keyword evidence="8" id="KW-1185">Reference proteome</keyword>
<dbReference type="PANTHER" id="PTHR23502">
    <property type="entry name" value="MAJOR FACILITATOR SUPERFAMILY"/>
    <property type="match status" value="1"/>
</dbReference>
<evidence type="ECO:0000256" key="4">
    <source>
        <dbReference type="ARBA" id="ARBA00023136"/>
    </source>
</evidence>